<reference evidence="1 2" key="1">
    <citation type="submission" date="2020-08" db="EMBL/GenBank/DDBJ databases">
        <title>Sequencing the genomes of 1000 actinobacteria strains.</title>
        <authorList>
            <person name="Klenk H.-P."/>
        </authorList>
    </citation>
    <scope>NUCLEOTIDE SEQUENCE [LARGE SCALE GENOMIC DNA]</scope>
    <source>
        <strain evidence="1 2">DSM 45790</strain>
    </source>
</reference>
<evidence type="ECO:0000313" key="1">
    <source>
        <dbReference type="EMBL" id="MBB5626651.1"/>
    </source>
</evidence>
<proteinExistence type="predicted"/>
<dbReference type="EMBL" id="JACHBR010000001">
    <property type="protein sequence ID" value="MBB5626651.1"/>
    <property type="molecule type" value="Genomic_DNA"/>
</dbReference>
<gene>
    <name evidence="1" type="ORF">BJ981_002350</name>
</gene>
<comment type="caution">
    <text evidence="1">The sequence shown here is derived from an EMBL/GenBank/DDBJ whole genome shotgun (WGS) entry which is preliminary data.</text>
</comment>
<dbReference type="RefSeq" id="WP_184610738.1">
    <property type="nucleotide sequence ID" value="NZ_BOOS01000029.1"/>
</dbReference>
<protein>
    <submittedName>
        <fullName evidence="1">Uncharacterized protein</fullName>
    </submittedName>
</protein>
<accession>A0A7W8Z3C8</accession>
<dbReference type="AlphaFoldDB" id="A0A7W8Z3C8"/>
<dbReference type="Proteomes" id="UP000588112">
    <property type="component" value="Unassembled WGS sequence"/>
</dbReference>
<sequence>MAPDLTNAMRTLAGAASSNAHERVYVWRQVLTALYRQGVDDGYHAAMHDRSFADLLDDREAEARGEQSNAEVRGD</sequence>
<evidence type="ECO:0000313" key="2">
    <source>
        <dbReference type="Proteomes" id="UP000588112"/>
    </source>
</evidence>
<name>A0A7W8Z3C8_9ACTN</name>
<keyword evidence="2" id="KW-1185">Reference proteome</keyword>
<organism evidence="1 2">
    <name type="scientific">Sphaerisporangium krabiense</name>
    <dbReference type="NCBI Taxonomy" id="763782"/>
    <lineage>
        <taxon>Bacteria</taxon>
        <taxon>Bacillati</taxon>
        <taxon>Actinomycetota</taxon>
        <taxon>Actinomycetes</taxon>
        <taxon>Streptosporangiales</taxon>
        <taxon>Streptosporangiaceae</taxon>
        <taxon>Sphaerisporangium</taxon>
    </lineage>
</organism>